<reference evidence="3" key="1">
    <citation type="submission" date="2015-09" db="EMBL/GenBank/DDBJ databases">
        <authorList>
            <consortium name="Pathogen Informatics"/>
        </authorList>
    </citation>
    <scope>NUCLEOTIDE SEQUENCE [LARGE SCALE GENOMIC DNA]</scope>
    <source>
        <strain evidence="3">Lake Konstanz</strain>
    </source>
</reference>
<dbReference type="VEuPathDB" id="TriTrypDB:BSAL_32905"/>
<feature type="region of interest" description="Disordered" evidence="1">
    <location>
        <begin position="333"/>
        <end position="389"/>
    </location>
</feature>
<feature type="compositionally biased region" description="Low complexity" evidence="1">
    <location>
        <begin position="203"/>
        <end position="226"/>
    </location>
</feature>
<feature type="compositionally biased region" description="Pro residues" evidence="1">
    <location>
        <begin position="245"/>
        <end position="256"/>
    </location>
</feature>
<gene>
    <name evidence="2" type="ORF">BSAL_32905</name>
</gene>
<keyword evidence="3" id="KW-1185">Reference proteome</keyword>
<feature type="region of interest" description="Disordered" evidence="1">
    <location>
        <begin position="813"/>
        <end position="834"/>
    </location>
</feature>
<feature type="compositionally biased region" description="Low complexity" evidence="1">
    <location>
        <begin position="74"/>
        <end position="88"/>
    </location>
</feature>
<dbReference type="Proteomes" id="UP000051952">
    <property type="component" value="Unassembled WGS sequence"/>
</dbReference>
<feature type="compositionally biased region" description="Low complexity" evidence="1">
    <location>
        <begin position="333"/>
        <end position="344"/>
    </location>
</feature>
<evidence type="ECO:0000256" key="1">
    <source>
        <dbReference type="SAM" id="MobiDB-lite"/>
    </source>
</evidence>
<feature type="compositionally biased region" description="Low complexity" evidence="1">
    <location>
        <begin position="368"/>
        <end position="380"/>
    </location>
</feature>
<protein>
    <submittedName>
        <fullName evidence="2">Uncharacterized protein</fullName>
    </submittedName>
</protein>
<feature type="compositionally biased region" description="Low complexity" evidence="1">
    <location>
        <begin position="117"/>
        <end position="143"/>
    </location>
</feature>
<feature type="region of interest" description="Disordered" evidence="1">
    <location>
        <begin position="59"/>
        <end position="264"/>
    </location>
</feature>
<dbReference type="AlphaFoldDB" id="A0A0S4JNV9"/>
<organism evidence="2 3">
    <name type="scientific">Bodo saltans</name>
    <name type="common">Flagellated protozoan</name>
    <dbReference type="NCBI Taxonomy" id="75058"/>
    <lineage>
        <taxon>Eukaryota</taxon>
        <taxon>Discoba</taxon>
        <taxon>Euglenozoa</taxon>
        <taxon>Kinetoplastea</taxon>
        <taxon>Metakinetoplastina</taxon>
        <taxon>Eubodonida</taxon>
        <taxon>Bodonidae</taxon>
        <taxon>Bodo</taxon>
    </lineage>
</organism>
<accession>A0A0S4JNV9</accession>
<sequence>MDPVLKERIQNILLKYDPTKVKTADALYNSFDGRESAVLGALSRKYGPEPTDVKEIAELRKEHGLPPQAPAAPPKDTTPAATTRASPASKPPTPTKTAAKTPAGAPAPPERPPAPGPVKKAPVPPAAVKSPGKGVSPARAATPPRVPPKQAPSDDAAPSSPQTPARKGTPSAKNAPPPPPGGGAAKAAPPPAPGAPKIPPPGKAAASPATSPAKKSSPSPASRKSSPAPPAPTPSKASKGVKQAPAPPAAKGPPPGISEASWREQIEIEAQIEVLRGMYAKHAPEKVNDVEGVLENHAHELDDLFQAMENKYKLPPGTLQSEIDAIVAVRTGAAPAATPSSPSKKGGGGSKVATPVTESSPQFDEDQPAASGVGSPGSPGLRRTLSAKDVQDTSKQLVQEVVEEFFESNGLNDRAAQAAGLVQQYDGKHQDLFKALQQEFGKPVGYFKNLLNAKSKAAADDLVKQGAYSGKKKGSAATAARGASAAATAAQTSKDAFWKRVDVDSATASSPFLYRSPTGRVFTFREQLEYFCDKYCPSKAASIENALRVYRGRELELMSTLHDTYGVDSGAEYLPLTGDSSIEPPPPPTAPERVADSPARGGGAAGGKKGKAKGQAVDLPPPTPKHFVPLTAINPNGGSIGSTPAVDRIPEEMRSAAELARHFGLGPQFVPRVMEQYGREDTRRVMFEVLATIFPDAVSHALASDEQRIAFAARRVAHFLTFHQPSAKGAVGRIVAQYAENGRLDEAMGDLIIRYYGQLLSEVPLKAFETGDLVSGLPDGATAGAGSPGGDAASPNRTLSRIFNAVDLNQTAGSPSLGRMESSANFGSPGGGPSDDAAAQLVLRRREFRRTVDDWMRQYSGASNVSRSTPRALGRMGDMFSVGTSSADLPRDVVEASVSTFHREHEEARLLGLVERGMVTDPFSFEIRSYQDAVEKKRRSFGGGVNVGTDSLQDMRQERHNELYGRNALDLSSAVRQQQDRTLLSNPMIFLEDDDCPKCKVLQHQLESAKQRLHGIRAQQQHRDRLQKFEEMEQRAAEDALITDARAARGLPRYGVGNNLLMLDGDGGDSCTSCDQLRQQVKNLSARLHTLRTQPPPPSADDRGNGGSILMRSNVARH</sequence>
<proteinExistence type="predicted"/>
<feature type="non-terminal residue" evidence="2">
    <location>
        <position position="1118"/>
    </location>
</feature>
<feature type="region of interest" description="Disordered" evidence="1">
    <location>
        <begin position="1090"/>
        <end position="1118"/>
    </location>
</feature>
<evidence type="ECO:0000313" key="2">
    <source>
        <dbReference type="EMBL" id="CUG91602.1"/>
    </source>
</evidence>
<evidence type="ECO:0000313" key="3">
    <source>
        <dbReference type="Proteomes" id="UP000051952"/>
    </source>
</evidence>
<dbReference type="EMBL" id="CYKH01001943">
    <property type="protein sequence ID" value="CUG91602.1"/>
    <property type="molecule type" value="Genomic_DNA"/>
</dbReference>
<name>A0A0S4JNV9_BODSA</name>
<feature type="compositionally biased region" description="Pro residues" evidence="1">
    <location>
        <begin position="105"/>
        <end position="116"/>
    </location>
</feature>
<feature type="compositionally biased region" description="Pro residues" evidence="1">
    <location>
        <begin position="188"/>
        <end position="202"/>
    </location>
</feature>
<dbReference type="OrthoDB" id="241781at2759"/>
<feature type="region of interest" description="Disordered" evidence="1">
    <location>
        <begin position="575"/>
        <end position="623"/>
    </location>
</feature>
<feature type="compositionally biased region" description="Low complexity" evidence="1">
    <location>
        <begin position="95"/>
        <end position="104"/>
    </location>
</feature>
<dbReference type="OMA" id="DMEPEAK"/>